<evidence type="ECO:0000313" key="2">
    <source>
        <dbReference type="EMBL" id="JAO05001.1"/>
    </source>
</evidence>
<dbReference type="EMBL" id="GBYX01476676">
    <property type="protein sequence ID" value="JAO05001.1"/>
    <property type="molecule type" value="Transcribed_RNA"/>
</dbReference>
<feature type="region of interest" description="Disordered" evidence="1">
    <location>
        <begin position="51"/>
        <end position="83"/>
    </location>
</feature>
<reference evidence="2" key="1">
    <citation type="submission" date="2014-12" db="EMBL/GenBank/DDBJ databases">
        <title>Parallel Evolution in Life History Adaptation Evident in the Tissue-Specific Poeciliopsis prolifica transcriptome.</title>
        <authorList>
            <person name="Jue N.K."/>
            <person name="Foley R.J."/>
            <person name="Obergfell C."/>
            <person name="Reznick D.N."/>
            <person name="O'Neill R.J."/>
            <person name="O'Neill M.J."/>
        </authorList>
    </citation>
    <scope>NUCLEOTIDE SEQUENCE</scope>
</reference>
<evidence type="ECO:0000256" key="1">
    <source>
        <dbReference type="SAM" id="MobiDB-lite"/>
    </source>
</evidence>
<feature type="compositionally biased region" description="Basic and acidic residues" evidence="1">
    <location>
        <begin position="65"/>
        <end position="83"/>
    </location>
</feature>
<name>A0A0S7ES29_9TELE</name>
<sequence length="99" mass="11238">PPLPRPAPESLLRWRCRDITIAIIPTTTSTTTTDPCLYPASLHLLPQSRQTEPTVMGEQQAHYGQKTDPHLHPGRRLPKDQHTHQRTYLGDTVVLKNIE</sequence>
<feature type="non-terminal residue" evidence="2">
    <location>
        <position position="1"/>
    </location>
</feature>
<proteinExistence type="predicted"/>
<accession>A0A0S7ES29</accession>
<gene>
    <name evidence="2" type="primary">PPUP68</name>
</gene>
<protein>
    <submittedName>
        <fullName evidence="2">PPUP68</fullName>
    </submittedName>
</protein>
<organism evidence="2">
    <name type="scientific">Poeciliopsis prolifica</name>
    <name type="common">blackstripe livebearer</name>
    <dbReference type="NCBI Taxonomy" id="188132"/>
    <lineage>
        <taxon>Eukaryota</taxon>
        <taxon>Metazoa</taxon>
        <taxon>Chordata</taxon>
        <taxon>Craniata</taxon>
        <taxon>Vertebrata</taxon>
        <taxon>Euteleostomi</taxon>
        <taxon>Actinopterygii</taxon>
        <taxon>Neopterygii</taxon>
        <taxon>Teleostei</taxon>
        <taxon>Neoteleostei</taxon>
        <taxon>Acanthomorphata</taxon>
        <taxon>Ovalentaria</taxon>
        <taxon>Atherinomorphae</taxon>
        <taxon>Cyprinodontiformes</taxon>
        <taxon>Poeciliidae</taxon>
        <taxon>Poeciliinae</taxon>
        <taxon>Poeciliopsis</taxon>
    </lineage>
</organism>
<dbReference type="AlphaFoldDB" id="A0A0S7ES29"/>